<dbReference type="InterPro" id="IPR009057">
    <property type="entry name" value="Homeodomain-like_sf"/>
</dbReference>
<evidence type="ECO:0000313" key="6">
    <source>
        <dbReference type="Proteomes" id="UP001306950"/>
    </source>
</evidence>
<feature type="domain" description="HTH araC/xylS-type" evidence="4">
    <location>
        <begin position="162"/>
        <end position="261"/>
    </location>
</feature>
<keyword evidence="1" id="KW-0805">Transcription regulation</keyword>
<keyword evidence="6" id="KW-1185">Reference proteome</keyword>
<dbReference type="EMBL" id="JAZHPZ010000004">
    <property type="protein sequence ID" value="MEF2966130.1"/>
    <property type="molecule type" value="Genomic_DNA"/>
</dbReference>
<keyword evidence="3" id="KW-0804">Transcription</keyword>
<proteinExistence type="predicted"/>
<sequence length="269" mass="30058">MPVLTLTELLPVYFLTCGTGLQPNSVKSRFVLIWSSPSGHTGERGRSEITLIPPGLREFPPASAFPAHADWFSFHSAFLENHDLIKALDAPFTASSCAYTEDILARLSELGRQVHTQRRQIDLSNALFSLVSEILEQIAATKPAASPLSPGRPISKDGKSIILATRYIREHMDNPDLSLYDIANVIGYNSNYFCYKFSCIMQISPIRYLKTVRLEQSLRLLKESNHSIQAICRLVGIRNPSSLSSLVKSSTGLTPIEFRMRYRQQKVTG</sequence>
<evidence type="ECO:0000259" key="4">
    <source>
        <dbReference type="PROSITE" id="PS01124"/>
    </source>
</evidence>
<dbReference type="SUPFAM" id="SSF46689">
    <property type="entry name" value="Homeodomain-like"/>
    <property type="match status" value="2"/>
</dbReference>
<dbReference type="InterPro" id="IPR018062">
    <property type="entry name" value="HTH_AraC-typ_CS"/>
</dbReference>
<dbReference type="Proteomes" id="UP001306950">
    <property type="component" value="Unassembled WGS sequence"/>
</dbReference>
<comment type="caution">
    <text evidence="5">The sequence shown here is derived from an EMBL/GenBank/DDBJ whole genome shotgun (WGS) entry which is preliminary data.</text>
</comment>
<accession>A0ABU7VQV3</accession>
<gene>
    <name evidence="5" type="ORF">V3851_09840</name>
</gene>
<evidence type="ECO:0000256" key="3">
    <source>
        <dbReference type="ARBA" id="ARBA00023163"/>
    </source>
</evidence>
<organism evidence="5 6">
    <name type="scientific">Paenibacillus haidiansis</name>
    <dbReference type="NCBI Taxonomy" id="1574488"/>
    <lineage>
        <taxon>Bacteria</taxon>
        <taxon>Bacillati</taxon>
        <taxon>Bacillota</taxon>
        <taxon>Bacilli</taxon>
        <taxon>Bacillales</taxon>
        <taxon>Paenibacillaceae</taxon>
        <taxon>Paenibacillus</taxon>
    </lineage>
</organism>
<dbReference type="PROSITE" id="PS00041">
    <property type="entry name" value="HTH_ARAC_FAMILY_1"/>
    <property type="match status" value="1"/>
</dbReference>
<keyword evidence="2" id="KW-0238">DNA-binding</keyword>
<evidence type="ECO:0000313" key="5">
    <source>
        <dbReference type="EMBL" id="MEF2966130.1"/>
    </source>
</evidence>
<name>A0ABU7VQV3_9BACL</name>
<reference evidence="5 6" key="1">
    <citation type="submission" date="2024-02" db="EMBL/GenBank/DDBJ databases">
        <title>A nitrogen-fixing paenibacillus bacterium.</title>
        <authorList>
            <person name="Zhang W.L."/>
            <person name="Chen S.F."/>
        </authorList>
    </citation>
    <scope>NUCLEOTIDE SEQUENCE [LARGE SCALE GENOMIC DNA]</scope>
    <source>
        <strain evidence="5 6">M1</strain>
    </source>
</reference>
<dbReference type="Pfam" id="PF12833">
    <property type="entry name" value="HTH_18"/>
    <property type="match status" value="1"/>
</dbReference>
<evidence type="ECO:0000256" key="1">
    <source>
        <dbReference type="ARBA" id="ARBA00023015"/>
    </source>
</evidence>
<evidence type="ECO:0000256" key="2">
    <source>
        <dbReference type="ARBA" id="ARBA00023125"/>
    </source>
</evidence>
<dbReference type="RefSeq" id="WP_331846365.1">
    <property type="nucleotide sequence ID" value="NZ_JAZHPZ010000004.1"/>
</dbReference>
<dbReference type="PROSITE" id="PS01124">
    <property type="entry name" value="HTH_ARAC_FAMILY_2"/>
    <property type="match status" value="1"/>
</dbReference>
<dbReference type="PANTHER" id="PTHR43280:SF2">
    <property type="entry name" value="HTH-TYPE TRANSCRIPTIONAL REGULATOR EXSA"/>
    <property type="match status" value="1"/>
</dbReference>
<dbReference type="Gene3D" id="1.10.10.60">
    <property type="entry name" value="Homeodomain-like"/>
    <property type="match status" value="2"/>
</dbReference>
<dbReference type="InterPro" id="IPR018060">
    <property type="entry name" value="HTH_AraC"/>
</dbReference>
<protein>
    <submittedName>
        <fullName evidence="5">AraC family transcriptional regulator</fullName>
    </submittedName>
</protein>
<dbReference type="PANTHER" id="PTHR43280">
    <property type="entry name" value="ARAC-FAMILY TRANSCRIPTIONAL REGULATOR"/>
    <property type="match status" value="1"/>
</dbReference>
<dbReference type="SMART" id="SM00342">
    <property type="entry name" value="HTH_ARAC"/>
    <property type="match status" value="1"/>
</dbReference>